<sequence length="54" mass="5926">MSHCVTDCAENLLYLFFAKLGSHISGQAYETQVQAANSLPLQTGFQLPITLEKP</sequence>
<reference evidence="1" key="2">
    <citation type="journal article" date="2015" name="Fish Shellfish Immunol.">
        <title>Early steps in the European eel (Anguilla anguilla)-Vibrio vulnificus interaction in the gills: Role of the RtxA13 toxin.</title>
        <authorList>
            <person name="Callol A."/>
            <person name="Pajuelo D."/>
            <person name="Ebbesson L."/>
            <person name="Teles M."/>
            <person name="MacKenzie S."/>
            <person name="Amaro C."/>
        </authorList>
    </citation>
    <scope>NUCLEOTIDE SEQUENCE</scope>
</reference>
<protein>
    <submittedName>
        <fullName evidence="1">Uncharacterized protein</fullName>
    </submittedName>
</protein>
<reference evidence="1" key="1">
    <citation type="submission" date="2014-11" db="EMBL/GenBank/DDBJ databases">
        <authorList>
            <person name="Amaro Gonzalez C."/>
        </authorList>
    </citation>
    <scope>NUCLEOTIDE SEQUENCE</scope>
</reference>
<dbReference type="EMBL" id="GBXM01078458">
    <property type="protein sequence ID" value="JAH30119.1"/>
    <property type="molecule type" value="Transcribed_RNA"/>
</dbReference>
<organism evidence="1">
    <name type="scientific">Anguilla anguilla</name>
    <name type="common">European freshwater eel</name>
    <name type="synonym">Muraena anguilla</name>
    <dbReference type="NCBI Taxonomy" id="7936"/>
    <lineage>
        <taxon>Eukaryota</taxon>
        <taxon>Metazoa</taxon>
        <taxon>Chordata</taxon>
        <taxon>Craniata</taxon>
        <taxon>Vertebrata</taxon>
        <taxon>Euteleostomi</taxon>
        <taxon>Actinopterygii</taxon>
        <taxon>Neopterygii</taxon>
        <taxon>Teleostei</taxon>
        <taxon>Anguilliformes</taxon>
        <taxon>Anguillidae</taxon>
        <taxon>Anguilla</taxon>
    </lineage>
</organism>
<name>A0A0E9RLZ9_ANGAN</name>
<dbReference type="AlphaFoldDB" id="A0A0E9RLZ9"/>
<accession>A0A0E9RLZ9</accession>
<proteinExistence type="predicted"/>
<evidence type="ECO:0000313" key="1">
    <source>
        <dbReference type="EMBL" id="JAH30119.1"/>
    </source>
</evidence>